<sequence length="343" mass="36450">MNIASKRALKIGALALAATLAAATLTGCAKETTPTTGEATITVYSGRSEDLIADLLKDFTKETGIGVEVRYSDSASLAAQILEEGNNVQADVFFSQDAGALGAVAEAGAFKTINPDISNLVDAKYRSADNTWVGVSGRSRVFSYDPKQVSAADLPKSIFDLADPRWKGKIGIAPTNASFQSAVTAMRVLKGDDATAAWLKAMKTNAVLFEKNGQILEAVETGQIQAGLINHYYWYERAAEVGEDKMTSKMAWFQAGDAGNLINVAGIGVLSDKPEAQTFAKWLLSETAQTYFVEKTAEYSLTGIPAQDNLPALKDLPAAKIDLSALAPLAKTLELIRDAGLTD</sequence>
<dbReference type="CDD" id="cd13543">
    <property type="entry name" value="PBP2_Fbp"/>
    <property type="match status" value="1"/>
</dbReference>
<dbReference type="SUPFAM" id="SSF53850">
    <property type="entry name" value="Periplasmic binding protein-like II"/>
    <property type="match status" value="1"/>
</dbReference>
<keyword evidence="2" id="KW-0410">Iron transport</keyword>
<evidence type="ECO:0000256" key="1">
    <source>
        <dbReference type="ARBA" id="ARBA00008520"/>
    </source>
</evidence>
<dbReference type="GO" id="GO:0006826">
    <property type="term" value="P:iron ion transport"/>
    <property type="evidence" value="ECO:0007669"/>
    <property type="project" value="UniProtKB-KW"/>
</dbReference>
<gene>
    <name evidence="6" type="ORF">Rhola_00001440</name>
</gene>
<feature type="binding site" evidence="4">
    <location>
        <position position="233"/>
    </location>
    <ligand>
        <name>Fe cation</name>
        <dbReference type="ChEBI" id="CHEBI:24875"/>
    </ligand>
</feature>
<dbReference type="Pfam" id="PF13531">
    <property type="entry name" value="SBP_bac_11"/>
    <property type="match status" value="1"/>
</dbReference>
<dbReference type="GO" id="GO:0030288">
    <property type="term" value="C:outer membrane-bounded periplasmic space"/>
    <property type="evidence" value="ECO:0007669"/>
    <property type="project" value="TreeGrafter"/>
</dbReference>
<comment type="similarity">
    <text evidence="1">Belongs to the bacterial solute-binding protein 1 family.</text>
</comment>
<keyword evidence="2" id="KW-0813">Transport</keyword>
<dbReference type="HOGENOM" id="CLU_026974_2_0_11"/>
<evidence type="ECO:0000313" key="6">
    <source>
        <dbReference type="EMBL" id="AIC46974.1"/>
    </source>
</evidence>
<dbReference type="GO" id="GO:0046872">
    <property type="term" value="F:metal ion binding"/>
    <property type="evidence" value="ECO:0007669"/>
    <property type="project" value="UniProtKB-KW"/>
</dbReference>
<dbReference type="InterPro" id="IPR026045">
    <property type="entry name" value="Ferric-bd"/>
</dbReference>
<keyword evidence="4" id="KW-0408">Iron</keyword>
<dbReference type="KEGG" id="rla:Rhola_00001440"/>
<accession>A0A060JL16</accession>
<dbReference type="AlphaFoldDB" id="A0A060JL16"/>
<dbReference type="Proteomes" id="UP000067708">
    <property type="component" value="Chromosome"/>
</dbReference>
<dbReference type="PROSITE" id="PS51257">
    <property type="entry name" value="PROKAR_LIPOPROTEIN"/>
    <property type="match status" value="1"/>
</dbReference>
<feature type="chain" id="PRO_5039448941" evidence="5">
    <location>
        <begin position="30"/>
        <end position="343"/>
    </location>
</feature>
<evidence type="ECO:0000256" key="3">
    <source>
        <dbReference type="ARBA" id="ARBA00022729"/>
    </source>
</evidence>
<protein>
    <submittedName>
        <fullName evidence="6">ABC-type Fe3+ transport system, periplasmic component</fullName>
    </submittedName>
</protein>
<evidence type="ECO:0000256" key="4">
    <source>
        <dbReference type="PIRSR" id="PIRSR002825-1"/>
    </source>
</evidence>
<keyword evidence="2" id="KW-0406">Ion transport</keyword>
<evidence type="ECO:0000256" key="2">
    <source>
        <dbReference type="ARBA" id="ARBA00022496"/>
    </source>
</evidence>
<dbReference type="PIRSF" id="PIRSF002825">
    <property type="entry name" value="CfbpA"/>
    <property type="match status" value="1"/>
</dbReference>
<name>A0A060JL16_9MICO</name>
<keyword evidence="7" id="KW-1185">Reference proteome</keyword>
<keyword evidence="3 5" id="KW-0732">Signal</keyword>
<dbReference type="PATRIC" id="fig|529884.3.peg.136"/>
<organism evidence="6 7">
    <name type="scientific">Rhodoluna lacicola</name>
    <dbReference type="NCBI Taxonomy" id="529884"/>
    <lineage>
        <taxon>Bacteria</taxon>
        <taxon>Bacillati</taxon>
        <taxon>Actinomycetota</taxon>
        <taxon>Actinomycetes</taxon>
        <taxon>Micrococcales</taxon>
        <taxon>Microbacteriaceae</taxon>
        <taxon>Luna cluster</taxon>
        <taxon>Luna-1 subcluster</taxon>
        <taxon>Rhodoluna</taxon>
    </lineage>
</organism>
<dbReference type="PANTHER" id="PTHR30006">
    <property type="entry name" value="THIAMINE-BINDING PERIPLASMIC PROTEIN-RELATED"/>
    <property type="match status" value="1"/>
</dbReference>
<reference evidence="6 7" key="1">
    <citation type="journal article" date="2014" name="Int. J. Syst. Evol. Microbiol.">
        <title>Rhodoluna lacicola gen. nov., sp. nov., a planktonic freshwater bacterium with stream-lined genome.</title>
        <authorList>
            <person name="Hahn M."/>
            <person name="Schmidt J."/>
            <person name="Taipale S.J."/>
            <person name="Doolittle W.F."/>
            <person name="Koll U."/>
        </authorList>
    </citation>
    <scope>NUCLEOTIDE SEQUENCE [LARGE SCALE GENOMIC DNA]</scope>
    <source>
        <strain evidence="6 7">MWH-Ta8</strain>
    </source>
</reference>
<dbReference type="EMBL" id="CP007490">
    <property type="protein sequence ID" value="AIC46974.1"/>
    <property type="molecule type" value="Genomic_DNA"/>
</dbReference>
<dbReference type="STRING" id="529884.Rhola_00001440"/>
<keyword evidence="4" id="KW-0479">Metal-binding</keyword>
<dbReference type="RefSeq" id="WP_038501681.1">
    <property type="nucleotide sequence ID" value="NZ_CP007490.1"/>
</dbReference>
<feature type="signal peptide" evidence="5">
    <location>
        <begin position="1"/>
        <end position="29"/>
    </location>
</feature>
<evidence type="ECO:0000313" key="7">
    <source>
        <dbReference type="Proteomes" id="UP000067708"/>
    </source>
</evidence>
<dbReference type="PANTHER" id="PTHR30006:SF15">
    <property type="entry name" value="IRON-UTILIZATION PERIPLASMIC PROTEIN"/>
    <property type="match status" value="1"/>
</dbReference>
<feature type="binding site" evidence="4">
    <location>
        <position position="232"/>
    </location>
    <ligand>
        <name>Fe cation</name>
        <dbReference type="ChEBI" id="CHEBI:24875"/>
    </ligand>
</feature>
<dbReference type="Gene3D" id="3.40.190.10">
    <property type="entry name" value="Periplasmic binding protein-like II"/>
    <property type="match status" value="2"/>
</dbReference>
<evidence type="ECO:0000256" key="5">
    <source>
        <dbReference type="SAM" id="SignalP"/>
    </source>
</evidence>
<proteinExistence type="inferred from homology"/>
<dbReference type="eggNOG" id="COG1840">
    <property type="taxonomic scope" value="Bacteria"/>
</dbReference>